<feature type="domain" description="BRCT" evidence="2">
    <location>
        <begin position="112"/>
        <end position="203"/>
    </location>
</feature>
<name>A0A6A6U7K4_9PEZI</name>
<dbReference type="SUPFAM" id="SSF52113">
    <property type="entry name" value="BRCT domain"/>
    <property type="match status" value="6"/>
</dbReference>
<feature type="domain" description="BRCT" evidence="2">
    <location>
        <begin position="656"/>
        <end position="719"/>
    </location>
</feature>
<dbReference type="GO" id="GO:0006302">
    <property type="term" value="P:double-strand break repair"/>
    <property type="evidence" value="ECO:0007669"/>
    <property type="project" value="TreeGrafter"/>
</dbReference>
<dbReference type="GO" id="GO:0005634">
    <property type="term" value="C:nucleus"/>
    <property type="evidence" value="ECO:0007669"/>
    <property type="project" value="TreeGrafter"/>
</dbReference>
<dbReference type="GO" id="GO:0035361">
    <property type="term" value="C:Cul8-RING ubiquitin ligase complex"/>
    <property type="evidence" value="ECO:0007669"/>
    <property type="project" value="TreeGrafter"/>
</dbReference>
<evidence type="ECO:0000313" key="4">
    <source>
        <dbReference type="Proteomes" id="UP000799302"/>
    </source>
</evidence>
<evidence type="ECO:0000313" key="3">
    <source>
        <dbReference type="EMBL" id="KAF2667417.1"/>
    </source>
</evidence>
<dbReference type="Pfam" id="PF00533">
    <property type="entry name" value="BRCT"/>
    <property type="match status" value="1"/>
</dbReference>
<dbReference type="PANTHER" id="PTHR47667">
    <property type="entry name" value="REGULATOR OF TY1 TRANSPOSITION PROTEIN 107"/>
    <property type="match status" value="1"/>
</dbReference>
<dbReference type="Pfam" id="PF12738">
    <property type="entry name" value="PTCB-BRCT"/>
    <property type="match status" value="1"/>
</dbReference>
<feature type="compositionally biased region" description="Polar residues" evidence="1">
    <location>
        <begin position="491"/>
        <end position="502"/>
    </location>
</feature>
<dbReference type="InterPro" id="IPR036420">
    <property type="entry name" value="BRCT_dom_sf"/>
</dbReference>
<feature type="compositionally biased region" description="Basic and acidic residues" evidence="1">
    <location>
        <begin position="563"/>
        <end position="585"/>
    </location>
</feature>
<accession>A0A6A6U7K4</accession>
<dbReference type="PANTHER" id="PTHR47667:SF1">
    <property type="entry name" value="REGULATOR OF TY1 TRANSPOSITION PROTEIN 107"/>
    <property type="match status" value="1"/>
</dbReference>
<organism evidence="3 4">
    <name type="scientific">Microthyrium microscopicum</name>
    <dbReference type="NCBI Taxonomy" id="703497"/>
    <lineage>
        <taxon>Eukaryota</taxon>
        <taxon>Fungi</taxon>
        <taxon>Dikarya</taxon>
        <taxon>Ascomycota</taxon>
        <taxon>Pezizomycotina</taxon>
        <taxon>Dothideomycetes</taxon>
        <taxon>Dothideomycetes incertae sedis</taxon>
        <taxon>Microthyriales</taxon>
        <taxon>Microthyriaceae</taxon>
        <taxon>Microthyrium</taxon>
    </lineage>
</organism>
<dbReference type="Pfam" id="PF16770">
    <property type="entry name" value="RTT107_BRCT_5"/>
    <property type="match status" value="1"/>
</dbReference>
<gene>
    <name evidence="3" type="ORF">BT63DRAFT_480391</name>
</gene>
<dbReference type="AlphaFoldDB" id="A0A6A6U7K4"/>
<dbReference type="InterPro" id="IPR053036">
    <property type="entry name" value="CellCycle_DNARepair_Reg"/>
</dbReference>
<protein>
    <recommendedName>
        <fullName evidence="2">BRCT domain-containing protein</fullName>
    </recommendedName>
</protein>
<proteinExistence type="predicted"/>
<evidence type="ECO:0000256" key="1">
    <source>
        <dbReference type="SAM" id="MobiDB-lite"/>
    </source>
</evidence>
<feature type="region of interest" description="Disordered" evidence="1">
    <location>
        <begin position="477"/>
        <end position="516"/>
    </location>
</feature>
<dbReference type="CDD" id="cd18437">
    <property type="entry name" value="BRCT_BRC1_like_rpt3"/>
    <property type="match status" value="1"/>
</dbReference>
<sequence>MDCIMADTYDSTPPLFADVRFVVISPPQMPDDDPGFTSAITALTDEGATRIALDPTNPRITNFKEITHIITKSVDFQDYDVALDHFIHVVKPSWIHDSSRKHRLANPRGYTPDPALFFHDVVLAFGDLPPGDIEAIQGMILAKGGSFVEHLSKMATHLVALDENDRYVQSAEKKDWQGKRVLPHWFDACLRLNRRISEEPYDVINAEIFRMNKGKPKPRNNAEIETALMLTPSLSPPPTQGVKATVFNNQKVMLAKDLGLNDQTRDAIEQLILNGGGNLATTVSESDMFICQYREGPDYVEAGLSPNTTVGNLSWLYNLIGRNKWTNPTLKLLHYPVPKHGIPDFGPGTTISISNYTGHARTYLEHLVKASGATFTKTMVEKTTYLVTAHDRSEKVDAAKEWNIHIVNHLWLEDSYAQNKVQSVSNARYTHFPSRTNLGEIVGQTPISKDALEKYFLKRPQAIREVSMEDYDDATDFVAPSTLKPGRRVTSHNPSSSNTPGPQTAKRVRSENFMTPQRRLTEQEIMALDSSFTGSSRASKTKAMSKLHDAAADIALYEKERKRVGGVTHGRDRARSNSVESDARPGKNPKKSPKRKAKEEEEESEETEEEAKTSTAQPRKKKVKTEKTTGKLKVIVSIYPRWHQNPSLEQADKNKLRNLGVHIIEDLPATGSFLLCAPKIARTRKFICALSRGPEIVETTFLDHCLEHKEIPDIEDHPLVDEEGEENIGFRLAESVERAHENKGKLLKAFQIFMTENIAGKFANYKDIIEANGGRCHMFNAKTKMTVPKNKLQGEVPNANQATPDDELFLVSGMSAQEKNLWPKFEEMARKAEMVPKIVKTDWLLNVAMAQKIHWDPSWEHVSP</sequence>
<reference evidence="3" key="1">
    <citation type="journal article" date="2020" name="Stud. Mycol.">
        <title>101 Dothideomycetes genomes: a test case for predicting lifestyles and emergence of pathogens.</title>
        <authorList>
            <person name="Haridas S."/>
            <person name="Albert R."/>
            <person name="Binder M."/>
            <person name="Bloem J."/>
            <person name="Labutti K."/>
            <person name="Salamov A."/>
            <person name="Andreopoulos B."/>
            <person name="Baker S."/>
            <person name="Barry K."/>
            <person name="Bills G."/>
            <person name="Bluhm B."/>
            <person name="Cannon C."/>
            <person name="Castanera R."/>
            <person name="Culley D."/>
            <person name="Daum C."/>
            <person name="Ezra D."/>
            <person name="Gonzalez J."/>
            <person name="Henrissat B."/>
            <person name="Kuo A."/>
            <person name="Liang C."/>
            <person name="Lipzen A."/>
            <person name="Lutzoni F."/>
            <person name="Magnuson J."/>
            <person name="Mondo S."/>
            <person name="Nolan M."/>
            <person name="Ohm R."/>
            <person name="Pangilinan J."/>
            <person name="Park H.-J."/>
            <person name="Ramirez L."/>
            <person name="Alfaro M."/>
            <person name="Sun H."/>
            <person name="Tritt A."/>
            <person name="Yoshinaga Y."/>
            <person name="Zwiers L.-H."/>
            <person name="Turgeon B."/>
            <person name="Goodwin S."/>
            <person name="Spatafora J."/>
            <person name="Crous P."/>
            <person name="Grigoriev I."/>
        </authorList>
    </citation>
    <scope>NUCLEOTIDE SEQUENCE</scope>
    <source>
        <strain evidence="3">CBS 115976</strain>
    </source>
</reference>
<feature type="compositionally biased region" description="Acidic residues" evidence="1">
    <location>
        <begin position="600"/>
        <end position="609"/>
    </location>
</feature>
<dbReference type="GO" id="GO:1990683">
    <property type="term" value="P:DNA double-strand break attachment to nuclear envelope"/>
    <property type="evidence" value="ECO:0007669"/>
    <property type="project" value="TreeGrafter"/>
</dbReference>
<dbReference type="Gene3D" id="3.40.50.10190">
    <property type="entry name" value="BRCT domain"/>
    <property type="match status" value="5"/>
</dbReference>
<dbReference type="SMART" id="SM00292">
    <property type="entry name" value="BRCT"/>
    <property type="match status" value="5"/>
</dbReference>
<feature type="domain" description="BRCT" evidence="2">
    <location>
        <begin position="348"/>
        <end position="429"/>
    </location>
</feature>
<evidence type="ECO:0000259" key="2">
    <source>
        <dbReference type="PROSITE" id="PS50172"/>
    </source>
</evidence>
<dbReference type="FunFam" id="3.40.50.10190:FF:000048">
    <property type="entry name" value="DNA repair protein Rtt107"/>
    <property type="match status" value="1"/>
</dbReference>
<dbReference type="OrthoDB" id="342264at2759"/>
<feature type="region of interest" description="Disordered" evidence="1">
    <location>
        <begin position="563"/>
        <end position="627"/>
    </location>
</feature>
<feature type="domain" description="BRCT" evidence="2">
    <location>
        <begin position="242"/>
        <end position="333"/>
    </location>
</feature>
<feature type="domain" description="BRCT" evidence="2">
    <location>
        <begin position="11"/>
        <end position="112"/>
    </location>
</feature>
<keyword evidence="4" id="KW-1185">Reference proteome</keyword>
<feature type="compositionally biased region" description="Basic residues" evidence="1">
    <location>
        <begin position="587"/>
        <end position="596"/>
    </location>
</feature>
<dbReference type="Proteomes" id="UP000799302">
    <property type="component" value="Unassembled WGS sequence"/>
</dbReference>
<dbReference type="EMBL" id="MU004237">
    <property type="protein sequence ID" value="KAF2667417.1"/>
    <property type="molecule type" value="Genomic_DNA"/>
</dbReference>
<dbReference type="PROSITE" id="PS50172">
    <property type="entry name" value="BRCT"/>
    <property type="match status" value="5"/>
</dbReference>
<dbReference type="InterPro" id="IPR001357">
    <property type="entry name" value="BRCT_dom"/>
</dbReference>